<keyword evidence="1" id="KW-0472">Membrane</keyword>
<reference evidence="2 3" key="2">
    <citation type="journal article" date="2013" name="PLoS ONE">
        <title>INDIGO - INtegrated Data Warehouse of MIcrobial GenOmes with Examples from the Red Sea Extremophiles.</title>
        <authorList>
            <person name="Alam I."/>
            <person name="Antunes A."/>
            <person name="Kamau A.A."/>
            <person name="Ba Alawi W."/>
            <person name="Kalkatawi M."/>
            <person name="Stingl U."/>
            <person name="Bajic V.B."/>
        </authorList>
    </citation>
    <scope>NUCLEOTIDE SEQUENCE [LARGE SCALE GENOMIC DNA]</scope>
    <source>
        <strain evidence="2 3">SSD-17B</strain>
    </source>
</reference>
<keyword evidence="1" id="KW-0812">Transmembrane</keyword>
<dbReference type="GO" id="GO:0009435">
    <property type="term" value="P:NAD+ biosynthetic process"/>
    <property type="evidence" value="ECO:0007669"/>
    <property type="project" value="InterPro"/>
</dbReference>
<dbReference type="SUPFAM" id="SSF51905">
    <property type="entry name" value="FAD/NAD(P)-binding domain"/>
    <property type="match status" value="1"/>
</dbReference>
<sequence>MSVKHHYDIVVIGASIGGVLAAYSAAKSGKKVVLTEETDWIGGQLTSQAVPPDEHKWIEEFGCTSTYRSYRNKVRDYYRSHPFISNDLKDKDLFCPGGSSVSRLSHEPKVALHFLNELLLPFINNGSLTLLLNHKAVSSKKDNEVISEVTIENLNTKRQLTLTGLYFLDGTDVGDLLPITDTDYVTGAESKDETNELHANETRDPYDMQPVTWVAAVDYVEGENHVIEKPIEYEFYKKLMQPYDQYPILSWYGPDSSTGKAKQFGMFPKEKGENGENLFSLWTYRRIVAPHHYTENFQPNDITLINWPQNDYFLGNLFEDDNIEHHRHMAKQLTLSFVYWLQTEAPRKDGGVGYPGIRLRGDVLGTEDGLAKYPYIRESRRIKSLFTVNENHINANVVKQLPTFYDTVGVGCYHIDLHITTKTNKFFYDHSWPFEIPLGSMIPVKTKNLIPACKNIGTTHLTNGCFRLHPVEWNIGEVAGYLASYAIDNNLSLIQIRNNHNHLEAFQALLVENGIELHWPKDQVTPI</sequence>
<evidence type="ECO:0000313" key="3">
    <source>
        <dbReference type="Proteomes" id="UP000005707"/>
    </source>
</evidence>
<dbReference type="GO" id="GO:0008734">
    <property type="term" value="F:L-aspartate oxidase activity"/>
    <property type="evidence" value="ECO:0007669"/>
    <property type="project" value="InterPro"/>
</dbReference>
<feature type="transmembrane region" description="Helical" evidence="1">
    <location>
        <begin position="7"/>
        <end position="26"/>
    </location>
</feature>
<dbReference type="Proteomes" id="UP000005707">
    <property type="component" value="Unassembled WGS sequence"/>
</dbReference>
<dbReference type="OrthoDB" id="615715at2"/>
<dbReference type="GO" id="GO:0004148">
    <property type="term" value="F:dihydrolipoyl dehydrogenase (NADH) activity"/>
    <property type="evidence" value="ECO:0007669"/>
    <property type="project" value="UniProtKB-EC"/>
</dbReference>
<dbReference type="eggNOG" id="COG1053">
    <property type="taxonomic scope" value="Bacteria"/>
</dbReference>
<dbReference type="AlphaFoldDB" id="U2EGB2"/>
<dbReference type="STRING" id="1033810.HLPCO_000322"/>
<dbReference type="Gene3D" id="3.50.50.60">
    <property type="entry name" value="FAD/NAD(P)-binding domain"/>
    <property type="match status" value="1"/>
</dbReference>
<gene>
    <name evidence="2" type="ORF">HLPCO_000322</name>
</gene>
<dbReference type="Pfam" id="PF12831">
    <property type="entry name" value="FAD_oxidored"/>
    <property type="match status" value="1"/>
</dbReference>
<dbReference type="InParanoid" id="U2EGB2"/>
<dbReference type="PANTHER" id="PTHR42716:SF1">
    <property type="entry name" value="SLL0471 PROTEIN"/>
    <property type="match status" value="1"/>
</dbReference>
<accession>U2EGB2</accession>
<name>U2EGB2_9MOLU</name>
<evidence type="ECO:0000256" key="1">
    <source>
        <dbReference type="SAM" id="Phobius"/>
    </source>
</evidence>
<keyword evidence="1" id="KW-1133">Transmembrane helix</keyword>
<dbReference type="InterPro" id="IPR005288">
    <property type="entry name" value="NadB"/>
</dbReference>
<dbReference type="EC" id="1.8.1.4" evidence="2"/>
<reference evidence="2 3" key="1">
    <citation type="journal article" date="2011" name="J. Bacteriol.">
        <title>Genome sequence of Haloplasma contractile, an unusual contractile bacterium from a deep-sea anoxic brine lake.</title>
        <authorList>
            <person name="Antunes A."/>
            <person name="Alam I."/>
            <person name="El Dorry H."/>
            <person name="Siam R."/>
            <person name="Robertson A."/>
            <person name="Bajic V.B."/>
            <person name="Stingl U."/>
        </authorList>
    </citation>
    <scope>NUCLEOTIDE SEQUENCE [LARGE SCALE GENOMIC DNA]</scope>
    <source>
        <strain evidence="2 3">SSD-17B</strain>
    </source>
</reference>
<keyword evidence="2" id="KW-0560">Oxidoreductase</keyword>
<comment type="caution">
    <text evidence="2">The sequence shown here is derived from an EMBL/GenBank/DDBJ whole genome shotgun (WGS) entry which is preliminary data.</text>
</comment>
<evidence type="ECO:0000313" key="2">
    <source>
        <dbReference type="EMBL" id="ERJ13656.1"/>
    </source>
</evidence>
<organism evidence="2 3">
    <name type="scientific">Haloplasma contractile SSD-17B</name>
    <dbReference type="NCBI Taxonomy" id="1033810"/>
    <lineage>
        <taxon>Bacteria</taxon>
        <taxon>Bacillati</taxon>
        <taxon>Mycoplasmatota</taxon>
        <taxon>Mollicutes</taxon>
        <taxon>Haloplasmatales</taxon>
        <taxon>Haloplasmataceae</taxon>
        <taxon>Haloplasma</taxon>
    </lineage>
</organism>
<proteinExistence type="predicted"/>
<dbReference type="RefSeq" id="WP_008826239.1">
    <property type="nucleotide sequence ID" value="NZ_AFNU02000001.1"/>
</dbReference>
<protein>
    <submittedName>
        <fullName evidence="2">Dihydrolipoamide dehydrogenase protein</fullName>
        <ecNumber evidence="2">1.8.1.4</ecNumber>
    </submittedName>
</protein>
<dbReference type="EMBL" id="AFNU02000001">
    <property type="protein sequence ID" value="ERJ13656.1"/>
    <property type="molecule type" value="Genomic_DNA"/>
</dbReference>
<dbReference type="PANTHER" id="PTHR42716">
    <property type="entry name" value="L-ASPARTATE OXIDASE"/>
    <property type="match status" value="1"/>
</dbReference>
<keyword evidence="3" id="KW-1185">Reference proteome</keyword>
<dbReference type="InterPro" id="IPR036188">
    <property type="entry name" value="FAD/NAD-bd_sf"/>
</dbReference>